<feature type="signal peptide" evidence="1">
    <location>
        <begin position="1"/>
        <end position="24"/>
    </location>
</feature>
<protein>
    <submittedName>
        <fullName evidence="2">Uncharacterized protein</fullName>
    </submittedName>
</protein>
<dbReference type="STRING" id="34060.B0181_01095"/>
<organism evidence="2 4">
    <name type="scientific">Moraxella caviae</name>
    <dbReference type="NCBI Taxonomy" id="34060"/>
    <lineage>
        <taxon>Bacteria</taxon>
        <taxon>Pseudomonadati</taxon>
        <taxon>Pseudomonadota</taxon>
        <taxon>Gammaproteobacteria</taxon>
        <taxon>Moraxellales</taxon>
        <taxon>Moraxellaceae</taxon>
        <taxon>Moraxella</taxon>
    </lineage>
</organism>
<dbReference type="AlphaFoldDB" id="A0A1T0AB95"/>
<feature type="chain" id="PRO_5036026436" evidence="1">
    <location>
        <begin position="25"/>
        <end position="90"/>
    </location>
</feature>
<keyword evidence="4" id="KW-1185">Reference proteome</keyword>
<dbReference type="Proteomes" id="UP000190435">
    <property type="component" value="Unassembled WGS sequence"/>
</dbReference>
<dbReference type="Proteomes" id="UP000255279">
    <property type="component" value="Unassembled WGS sequence"/>
</dbReference>
<dbReference type="EMBL" id="UGQE01000006">
    <property type="protein sequence ID" value="STZ14963.1"/>
    <property type="molecule type" value="Genomic_DNA"/>
</dbReference>
<evidence type="ECO:0000313" key="3">
    <source>
        <dbReference type="EMBL" id="STZ14963.1"/>
    </source>
</evidence>
<evidence type="ECO:0000313" key="4">
    <source>
        <dbReference type="Proteomes" id="UP000190435"/>
    </source>
</evidence>
<dbReference type="OrthoDB" id="9952821at2"/>
<keyword evidence="1" id="KW-0732">Signal</keyword>
<name>A0A1T0AB95_9GAMM</name>
<gene>
    <name evidence="2" type="ORF">B0181_01095</name>
    <name evidence="3" type="ORF">NCTC10293_02570</name>
</gene>
<sequence>MLKKTLIVSTALLNMILFPAVAQAKTYTDTAKCAVIVHDKSIAPANPPQWVTGTGTGKTKALACTAAKKNATSKAPRGTYARHCDCGKKI</sequence>
<dbReference type="RefSeq" id="WP_062501537.1">
    <property type="nucleotide sequence ID" value="NZ_MUXU01000008.1"/>
</dbReference>
<proteinExistence type="predicted"/>
<evidence type="ECO:0000313" key="2">
    <source>
        <dbReference type="EMBL" id="OOR92909.1"/>
    </source>
</evidence>
<reference evidence="2 4" key="1">
    <citation type="submission" date="2017-02" db="EMBL/GenBank/DDBJ databases">
        <title>Draft genome sequence of Moraxella caviae CCUG 355 type strain.</title>
        <authorList>
            <person name="Engstrom-Jakobsson H."/>
            <person name="Salva-Serra F."/>
            <person name="Thorell K."/>
            <person name="Gonzales-Siles L."/>
            <person name="Karlsson R."/>
            <person name="Boulund F."/>
            <person name="Engstrand L."/>
            <person name="Moore E."/>
        </authorList>
    </citation>
    <scope>NUCLEOTIDE SEQUENCE [LARGE SCALE GENOMIC DNA]</scope>
    <source>
        <strain evidence="2 4">CCUG 355</strain>
    </source>
</reference>
<accession>A0A1T0AB95</accession>
<reference evidence="3 5" key="2">
    <citation type="submission" date="2018-06" db="EMBL/GenBank/DDBJ databases">
        <authorList>
            <consortium name="Pathogen Informatics"/>
            <person name="Doyle S."/>
        </authorList>
    </citation>
    <scope>NUCLEOTIDE SEQUENCE [LARGE SCALE GENOMIC DNA]</scope>
    <source>
        <strain evidence="3 5">NCTC10293</strain>
    </source>
</reference>
<evidence type="ECO:0000256" key="1">
    <source>
        <dbReference type="SAM" id="SignalP"/>
    </source>
</evidence>
<evidence type="ECO:0000313" key="5">
    <source>
        <dbReference type="Proteomes" id="UP000255279"/>
    </source>
</evidence>
<dbReference type="EMBL" id="MUXU01000008">
    <property type="protein sequence ID" value="OOR92909.1"/>
    <property type="molecule type" value="Genomic_DNA"/>
</dbReference>